<feature type="region of interest" description="Disordered" evidence="1">
    <location>
        <begin position="52"/>
        <end position="80"/>
    </location>
</feature>
<evidence type="ECO:0000313" key="3">
    <source>
        <dbReference type="Proteomes" id="UP000722791"/>
    </source>
</evidence>
<feature type="region of interest" description="Disordered" evidence="1">
    <location>
        <begin position="262"/>
        <end position="281"/>
    </location>
</feature>
<dbReference type="EMBL" id="BNCQ01000001">
    <property type="protein sequence ID" value="GIL94608.1"/>
    <property type="molecule type" value="Genomic_DNA"/>
</dbReference>
<gene>
    <name evidence="2" type="ORF">Vretimale_839</name>
</gene>
<feature type="region of interest" description="Disordered" evidence="1">
    <location>
        <begin position="580"/>
        <end position="607"/>
    </location>
</feature>
<feature type="compositionally biased region" description="Low complexity" evidence="1">
    <location>
        <begin position="117"/>
        <end position="132"/>
    </location>
</feature>
<comment type="caution">
    <text evidence="2">The sequence shown here is derived from an EMBL/GenBank/DDBJ whole genome shotgun (WGS) entry which is preliminary data.</text>
</comment>
<feature type="compositionally biased region" description="Acidic residues" evidence="1">
    <location>
        <begin position="598"/>
        <end position="607"/>
    </location>
</feature>
<dbReference type="Proteomes" id="UP000722791">
    <property type="component" value="Unassembled WGS sequence"/>
</dbReference>
<feature type="compositionally biased region" description="Gly residues" evidence="1">
    <location>
        <begin position="644"/>
        <end position="656"/>
    </location>
</feature>
<proteinExistence type="predicted"/>
<name>A0A8J4C238_9CHLO</name>
<feature type="compositionally biased region" description="Acidic residues" evidence="1">
    <location>
        <begin position="225"/>
        <end position="239"/>
    </location>
</feature>
<feature type="compositionally biased region" description="Low complexity" evidence="1">
    <location>
        <begin position="386"/>
        <end position="421"/>
    </location>
</feature>
<feature type="region of interest" description="Disordered" evidence="1">
    <location>
        <begin position="311"/>
        <end position="359"/>
    </location>
</feature>
<dbReference type="AlphaFoldDB" id="A0A8J4C238"/>
<reference evidence="2" key="1">
    <citation type="journal article" date="2021" name="Proc. Natl. Acad. Sci. U.S.A.">
        <title>Three genomes in the algal genus Volvox reveal the fate of a haploid sex-determining region after a transition to homothallism.</title>
        <authorList>
            <person name="Yamamoto K."/>
            <person name="Hamaji T."/>
            <person name="Kawai-Toyooka H."/>
            <person name="Matsuzaki R."/>
            <person name="Takahashi F."/>
            <person name="Nishimura Y."/>
            <person name="Kawachi M."/>
            <person name="Noguchi H."/>
            <person name="Minakuchi Y."/>
            <person name="Umen J.G."/>
            <person name="Toyoda A."/>
            <person name="Nozaki H."/>
        </authorList>
    </citation>
    <scope>NUCLEOTIDE SEQUENCE</scope>
    <source>
        <strain evidence="2">NIES-3785</strain>
    </source>
</reference>
<feature type="region of interest" description="Disordered" evidence="1">
    <location>
        <begin position="487"/>
        <end position="509"/>
    </location>
</feature>
<sequence length="805" mass="84044">MRSCQAAAGSRPDALPIQHVTFLIRYVASARGPSLATSTFLLGCPRRALQSTTYTPRSIHRSSRHTSLACSSANAGPGPLSAEEEAAYQEFMQQRQAERKAWKMEVRRRAKFDPMSTPGALATAPATAAKPPQQRVAGAKRKPAPALQALSRPKAPEAAPPPSRLPKPRGAAATTAGGGQDGGESAAVRAAAAPSSSLVDLATTRSVSTAPKGRSDEYDGNGEIIELDEQDEDEDEDGGLDLGGIAAMARKVLEEDDEEATAAAVPVAASGGSGAAHRSRPEAAVAATVAAERRAPGAPPPKRRLMPIAQLQRQRAADAATAASVSPSPSPVSAARKDAASSAAVAAAEAAEADDGDDLDWDALQAYEKYEQYVNEVTEEEERAARAAARRAATAAASTSASVNSAKPAPAAAAMVPASGGAAAGGRRRRRDGAASAVAPDTTEKLDRQLYEWEQLLNFFEVVERDGKREEARKQRLQAQARGEAAAADAASSAGTTGQKTSGGGGGAAAASAAAAVGGLSLAAGLDDLVMPEIRRAGELYDGDDMEASEEADVDWQSLERLFLGEGWEAELAELRKKVEAEDAESQEAGKGAARPDDGDEEEVEPWGDEVSTLLLGLVEISSKRYLGRSLVTAPPSQQQPGAAGAGGGEGGGEGMVGEEERAAVFWEAPFLLLVQDDSADPLLEYANRAALSALRIDSFDEATAGLSAAGLVDPNHPRSQQEWLWACTEASERVERFATIPSLRLRGPSPGAPAILATDVTVFRLDSLEEQPIGQVIVGRSWRQLLPEEEDKEREEAGRKQGGR</sequence>
<feature type="compositionally biased region" description="Polar residues" evidence="1">
    <location>
        <begin position="65"/>
        <end position="74"/>
    </location>
</feature>
<dbReference type="OrthoDB" id="550515at2759"/>
<accession>A0A8J4C238</accession>
<feature type="region of interest" description="Disordered" evidence="1">
    <location>
        <begin position="378"/>
        <end position="442"/>
    </location>
</feature>
<feature type="region of interest" description="Disordered" evidence="1">
    <location>
        <begin position="632"/>
        <end position="656"/>
    </location>
</feature>
<protein>
    <submittedName>
        <fullName evidence="2">Uncharacterized protein</fullName>
    </submittedName>
</protein>
<feature type="compositionally biased region" description="Low complexity" evidence="1">
    <location>
        <begin position="317"/>
        <end position="350"/>
    </location>
</feature>
<organism evidence="2 3">
    <name type="scientific">Volvox reticuliferus</name>
    <dbReference type="NCBI Taxonomy" id="1737510"/>
    <lineage>
        <taxon>Eukaryota</taxon>
        <taxon>Viridiplantae</taxon>
        <taxon>Chlorophyta</taxon>
        <taxon>core chlorophytes</taxon>
        <taxon>Chlorophyceae</taxon>
        <taxon>CS clade</taxon>
        <taxon>Chlamydomonadales</taxon>
        <taxon>Volvocaceae</taxon>
        <taxon>Volvox</taxon>
    </lineage>
</organism>
<evidence type="ECO:0000313" key="2">
    <source>
        <dbReference type="EMBL" id="GIL94608.1"/>
    </source>
</evidence>
<evidence type="ECO:0000256" key="1">
    <source>
        <dbReference type="SAM" id="MobiDB-lite"/>
    </source>
</evidence>
<feature type="compositionally biased region" description="Low complexity" evidence="1">
    <location>
        <begin position="487"/>
        <end position="500"/>
    </location>
</feature>
<feature type="compositionally biased region" description="Low complexity" evidence="1">
    <location>
        <begin position="183"/>
        <end position="197"/>
    </location>
</feature>
<feature type="region of interest" description="Disordered" evidence="1">
    <location>
        <begin position="113"/>
        <end position="241"/>
    </location>
</feature>